<dbReference type="SMART" id="SM00228">
    <property type="entry name" value="PDZ"/>
    <property type="match status" value="1"/>
</dbReference>
<dbReference type="AlphaFoldDB" id="A0A5C5WIW8"/>
<evidence type="ECO:0000313" key="3">
    <source>
        <dbReference type="EMBL" id="TWT49772.1"/>
    </source>
</evidence>
<dbReference type="GO" id="GO:0008233">
    <property type="term" value="F:peptidase activity"/>
    <property type="evidence" value="ECO:0007669"/>
    <property type="project" value="UniProtKB-KW"/>
</dbReference>
<dbReference type="PROSITE" id="PS50106">
    <property type="entry name" value="PDZ"/>
    <property type="match status" value="1"/>
</dbReference>
<dbReference type="SUPFAM" id="SSF50494">
    <property type="entry name" value="Trypsin-like serine proteases"/>
    <property type="match status" value="1"/>
</dbReference>
<dbReference type="PANTHER" id="PTHR22939">
    <property type="entry name" value="SERINE PROTEASE FAMILY S1C HTRA-RELATED"/>
    <property type="match status" value="1"/>
</dbReference>
<keyword evidence="4" id="KW-1185">Reference proteome</keyword>
<evidence type="ECO:0000259" key="2">
    <source>
        <dbReference type="PROSITE" id="PS50106"/>
    </source>
</evidence>
<dbReference type="EMBL" id="SJPI01000003">
    <property type="protein sequence ID" value="TWT49772.1"/>
    <property type="molecule type" value="Genomic_DNA"/>
</dbReference>
<keyword evidence="3" id="KW-0378">Hydrolase</keyword>
<proteinExistence type="inferred from homology"/>
<keyword evidence="3" id="KW-0645">Protease</keyword>
<reference evidence="3 4" key="1">
    <citation type="submission" date="2019-02" db="EMBL/GenBank/DDBJ databases">
        <title>Deep-cultivation of Planctomycetes and their phenomic and genomic characterization uncovers novel biology.</title>
        <authorList>
            <person name="Wiegand S."/>
            <person name="Jogler M."/>
            <person name="Boedeker C."/>
            <person name="Pinto D."/>
            <person name="Vollmers J."/>
            <person name="Rivas-Marin E."/>
            <person name="Kohn T."/>
            <person name="Peeters S.H."/>
            <person name="Heuer A."/>
            <person name="Rast P."/>
            <person name="Oberbeckmann S."/>
            <person name="Bunk B."/>
            <person name="Jeske O."/>
            <person name="Meyerdierks A."/>
            <person name="Storesund J.E."/>
            <person name="Kallscheuer N."/>
            <person name="Luecker S."/>
            <person name="Lage O.M."/>
            <person name="Pohl T."/>
            <person name="Merkel B.J."/>
            <person name="Hornburger P."/>
            <person name="Mueller R.-W."/>
            <person name="Bruemmer F."/>
            <person name="Labrenz M."/>
            <person name="Spormann A.M."/>
            <person name="Op Den Camp H."/>
            <person name="Overmann J."/>
            <person name="Amann R."/>
            <person name="Jetten M.S.M."/>
            <person name="Mascher T."/>
            <person name="Medema M.H."/>
            <person name="Devos D.P."/>
            <person name="Kaster A.-K."/>
            <person name="Ovreas L."/>
            <person name="Rohde M."/>
            <person name="Galperin M.Y."/>
            <person name="Jogler C."/>
        </authorList>
    </citation>
    <scope>NUCLEOTIDE SEQUENCE [LARGE SCALE GENOMIC DNA]</scope>
    <source>
        <strain evidence="3 4">Pla22</strain>
    </source>
</reference>
<protein>
    <submittedName>
        <fullName evidence="3">Serine endoprotease</fullName>
    </submittedName>
</protein>
<gene>
    <name evidence="3" type="ORF">Pla22_49740</name>
</gene>
<dbReference type="Gene3D" id="2.30.42.10">
    <property type="match status" value="1"/>
</dbReference>
<dbReference type="RefSeq" id="WP_242632295.1">
    <property type="nucleotide sequence ID" value="NZ_SJPI01000003.1"/>
</dbReference>
<feature type="domain" description="PDZ" evidence="2">
    <location>
        <begin position="179"/>
        <end position="245"/>
    </location>
</feature>
<comment type="caution">
    <text evidence="3">The sequence shown here is derived from an EMBL/GenBank/DDBJ whole genome shotgun (WGS) entry which is preliminary data.</text>
</comment>
<dbReference type="Proteomes" id="UP000316598">
    <property type="component" value="Unassembled WGS sequence"/>
</dbReference>
<comment type="similarity">
    <text evidence="1">Belongs to the peptidase S1C family.</text>
</comment>
<dbReference type="InterPro" id="IPR001478">
    <property type="entry name" value="PDZ"/>
</dbReference>
<evidence type="ECO:0000313" key="4">
    <source>
        <dbReference type="Proteomes" id="UP000316598"/>
    </source>
</evidence>
<dbReference type="InterPro" id="IPR009003">
    <property type="entry name" value="Peptidase_S1_PA"/>
</dbReference>
<organism evidence="3 4">
    <name type="scientific">Rubripirellula amarantea</name>
    <dbReference type="NCBI Taxonomy" id="2527999"/>
    <lineage>
        <taxon>Bacteria</taxon>
        <taxon>Pseudomonadati</taxon>
        <taxon>Planctomycetota</taxon>
        <taxon>Planctomycetia</taxon>
        <taxon>Pirellulales</taxon>
        <taxon>Pirellulaceae</taxon>
        <taxon>Rubripirellula</taxon>
    </lineage>
</organism>
<dbReference type="PANTHER" id="PTHR22939:SF129">
    <property type="entry name" value="SERINE PROTEASE HTRA2, MITOCHONDRIAL"/>
    <property type="match status" value="1"/>
</dbReference>
<dbReference type="InterPro" id="IPR043504">
    <property type="entry name" value="Peptidase_S1_PA_chymotrypsin"/>
</dbReference>
<name>A0A5C5WIW8_9BACT</name>
<dbReference type="InterPro" id="IPR036034">
    <property type="entry name" value="PDZ_sf"/>
</dbReference>
<sequence length="362" mass="39368">MSLLKLAEPINAHRLTVFFLSTHPVLTPMIFIRPLALAQVLSIASIFVLFDGVSADERRDNATMTRLFTPVAESVKSSVAQVLSGGRPVALATIVSSDGYLLTKRSELSNDPIRVRLSDNRMYPARVAAVRRQNDLALLRVDANISLQAITFTDTTPLIASFLVSTGRTGRPIGIGVLGVPARRIEKDAILGVRLRNNDQGRPIVRDVIPNSGAESAGIVPGDLIIAINGRRESSANSVISKLKEMFPGENVRLTIERSTELTGLQTLEMDAKIHDLGVLRESENDSRVNGPRNVRLNGFERVIQHDTVLDPDECGGPLLDTDGNVIGINIARAGRVVSYALPSSLVMRELEDMLREARGSQ</sequence>
<dbReference type="Gene3D" id="2.40.10.10">
    <property type="entry name" value="Trypsin-like serine proteases"/>
    <property type="match status" value="2"/>
</dbReference>
<dbReference type="SUPFAM" id="SSF50156">
    <property type="entry name" value="PDZ domain-like"/>
    <property type="match status" value="1"/>
</dbReference>
<dbReference type="GO" id="GO:0006508">
    <property type="term" value="P:proteolysis"/>
    <property type="evidence" value="ECO:0007669"/>
    <property type="project" value="UniProtKB-KW"/>
</dbReference>
<dbReference type="Pfam" id="PF13180">
    <property type="entry name" value="PDZ_2"/>
    <property type="match status" value="1"/>
</dbReference>
<accession>A0A5C5WIW8</accession>
<evidence type="ECO:0000256" key="1">
    <source>
        <dbReference type="ARBA" id="ARBA00010541"/>
    </source>
</evidence>